<dbReference type="HOGENOM" id="CLU_050129_0_1_1"/>
<comment type="similarity">
    <text evidence="1">Belongs to the palmitoyl-protein thioesterase family.</text>
</comment>
<feature type="chain" id="PRO_5004021762" description="palmitoyl-protein hydrolase" evidence="6">
    <location>
        <begin position="22"/>
        <end position="312"/>
    </location>
</feature>
<evidence type="ECO:0000256" key="5">
    <source>
        <dbReference type="ARBA" id="ARBA00023180"/>
    </source>
</evidence>
<dbReference type="InterPro" id="IPR029058">
    <property type="entry name" value="AB_hydrolase_fold"/>
</dbReference>
<dbReference type="OMA" id="KFVMVMF"/>
<dbReference type="Pfam" id="PF02089">
    <property type="entry name" value="Palm_thioest"/>
    <property type="match status" value="1"/>
</dbReference>
<evidence type="ECO:0000256" key="6">
    <source>
        <dbReference type="SAM" id="SignalP"/>
    </source>
</evidence>
<dbReference type="RefSeq" id="XP_007676210.1">
    <property type="nucleotide sequence ID" value="XM_007678020.1"/>
</dbReference>
<feature type="signal peptide" evidence="6">
    <location>
        <begin position="1"/>
        <end position="21"/>
    </location>
</feature>
<reference evidence="7 8" key="1">
    <citation type="journal article" date="2012" name="PLoS Pathog.">
        <title>Diverse lifestyles and strategies of plant pathogenesis encoded in the genomes of eighteen Dothideomycetes fungi.</title>
        <authorList>
            <person name="Ohm R.A."/>
            <person name="Feau N."/>
            <person name="Henrissat B."/>
            <person name="Schoch C.L."/>
            <person name="Horwitz B.A."/>
            <person name="Barry K.W."/>
            <person name="Condon B.J."/>
            <person name="Copeland A.C."/>
            <person name="Dhillon B."/>
            <person name="Glaser F."/>
            <person name="Hesse C.N."/>
            <person name="Kosti I."/>
            <person name="LaButti K."/>
            <person name="Lindquist E.A."/>
            <person name="Lucas S."/>
            <person name="Salamov A.A."/>
            <person name="Bradshaw R.E."/>
            <person name="Ciuffetti L."/>
            <person name="Hamelin R.C."/>
            <person name="Kema G.H.J."/>
            <person name="Lawrence C."/>
            <person name="Scott J.A."/>
            <person name="Spatafora J.W."/>
            <person name="Turgeon B.G."/>
            <person name="de Wit P.J.G.M."/>
            <person name="Zhong S."/>
            <person name="Goodwin S.B."/>
            <person name="Grigoriev I.V."/>
        </authorList>
    </citation>
    <scope>NUCLEOTIDE SEQUENCE [LARGE SCALE GENOMIC DNA]</scope>
    <source>
        <strain evidence="7 8">UAMH 10762</strain>
    </source>
</reference>
<proteinExistence type="inferred from homology"/>
<evidence type="ECO:0000256" key="3">
    <source>
        <dbReference type="ARBA" id="ARBA00022729"/>
    </source>
</evidence>
<dbReference type="eggNOG" id="KOG2541">
    <property type="taxonomic scope" value="Eukaryota"/>
</dbReference>
<dbReference type="OrthoDB" id="10263094at2759"/>
<keyword evidence="4" id="KW-0378">Hydrolase</keyword>
<feature type="non-terminal residue" evidence="7">
    <location>
        <position position="312"/>
    </location>
</feature>
<evidence type="ECO:0000256" key="1">
    <source>
        <dbReference type="ARBA" id="ARBA00010758"/>
    </source>
</evidence>
<evidence type="ECO:0000313" key="7">
    <source>
        <dbReference type="EMBL" id="EMC96863.1"/>
    </source>
</evidence>
<keyword evidence="5" id="KW-0325">Glycoprotein</keyword>
<dbReference type="AlphaFoldDB" id="M2MZ21"/>
<evidence type="ECO:0000256" key="2">
    <source>
        <dbReference type="ARBA" id="ARBA00012423"/>
    </source>
</evidence>
<gene>
    <name evidence="7" type="ORF">BAUCODRAFT_47526</name>
</gene>
<dbReference type="EMBL" id="KB445555">
    <property type="protein sequence ID" value="EMC96863.1"/>
    <property type="molecule type" value="Genomic_DNA"/>
</dbReference>
<dbReference type="GeneID" id="19114714"/>
<sequence length="312" mass="34917">MRVFSLPAVLSLLAFTSALQADVPPKPLPLLMWHGLGDRYNAEGLRVTGALARKIHPGTYVYTIRLDEDGGNDRTDSFFGNVTTQIDQVCEEIKKDPRLYAAQTAEGIRVDALGFSQGGQFLRGLIERCNVLSVRSLVTFGSQHNGIAQFQVCGQRDFVCKGAVALIKGNAWTDTVQSRVVPAQYYRTRNETTGLASDEYLKHSNFLADVNNERVLKNAKYAARIAELEHFAMYVFSEDQTVIPKESGWFAEVNATSGHVTPLRHRQMYKEDWLGLKKLDERGGLAFRTVPGKHMELSQKTLADAFREWFGP</sequence>
<evidence type="ECO:0000313" key="8">
    <source>
        <dbReference type="Proteomes" id="UP000011761"/>
    </source>
</evidence>
<dbReference type="KEGG" id="bcom:BAUCODRAFT_47526"/>
<dbReference type="SUPFAM" id="SSF53474">
    <property type="entry name" value="alpha/beta-Hydrolases"/>
    <property type="match status" value="1"/>
</dbReference>
<dbReference type="PANTHER" id="PTHR11247:SF8">
    <property type="entry name" value="PALMITOYL-PROTEIN THIOESTERASE 1"/>
    <property type="match status" value="1"/>
</dbReference>
<keyword evidence="8" id="KW-1185">Reference proteome</keyword>
<dbReference type="GO" id="GO:0008474">
    <property type="term" value="F:palmitoyl-(protein) hydrolase activity"/>
    <property type="evidence" value="ECO:0007669"/>
    <property type="project" value="UniProtKB-EC"/>
</dbReference>
<organism evidence="7 8">
    <name type="scientific">Baudoinia panamericana (strain UAMH 10762)</name>
    <name type="common">Angels' share fungus</name>
    <name type="synonym">Baudoinia compniacensis (strain UAMH 10762)</name>
    <dbReference type="NCBI Taxonomy" id="717646"/>
    <lineage>
        <taxon>Eukaryota</taxon>
        <taxon>Fungi</taxon>
        <taxon>Dikarya</taxon>
        <taxon>Ascomycota</taxon>
        <taxon>Pezizomycotina</taxon>
        <taxon>Dothideomycetes</taxon>
        <taxon>Dothideomycetidae</taxon>
        <taxon>Mycosphaerellales</taxon>
        <taxon>Teratosphaeriaceae</taxon>
        <taxon>Baudoinia</taxon>
    </lineage>
</organism>
<protein>
    <recommendedName>
        <fullName evidence="2">palmitoyl-protein hydrolase</fullName>
        <ecNumber evidence="2">3.1.2.22</ecNumber>
    </recommendedName>
</protein>
<dbReference type="Gene3D" id="3.40.50.1820">
    <property type="entry name" value="alpha/beta hydrolase"/>
    <property type="match status" value="1"/>
</dbReference>
<accession>M2MZ21</accession>
<dbReference type="STRING" id="717646.M2MZ21"/>
<name>M2MZ21_BAUPA</name>
<dbReference type="Proteomes" id="UP000011761">
    <property type="component" value="Unassembled WGS sequence"/>
</dbReference>
<keyword evidence="3 6" id="KW-0732">Signal</keyword>
<dbReference type="PANTHER" id="PTHR11247">
    <property type="entry name" value="PALMITOYL-PROTEIN THIOESTERASE/DOLICHYLDIPHOSPHATASE 1"/>
    <property type="match status" value="1"/>
</dbReference>
<dbReference type="EC" id="3.1.2.22" evidence="2"/>
<dbReference type="FunFam" id="3.40.50.1820:FF:000107">
    <property type="entry name" value="Palmitoyl-protein thioesterase 1"/>
    <property type="match status" value="1"/>
</dbReference>
<evidence type="ECO:0000256" key="4">
    <source>
        <dbReference type="ARBA" id="ARBA00022801"/>
    </source>
</evidence>